<keyword evidence="3" id="KW-1185">Reference proteome</keyword>
<sequence>MDWVGDAEDIIEERPRVSSIPSQRQEECSGLSLNSSMCMEEGPSEKVEQVKVETGVGPNCNYIVELPPEESMSEHSLAVVEVKAVPYEEFLTQRMEKVCLKRRLEDDVYQCISKKQKKSFSVDAIPVPELTIFKEGVDLSPNKVGKGGRGGRQQNSVRRVRRKKPIPMMIEDLVDVPVGLVSQSCEGGGSVLTPEMSLGGGPKTATGSP</sequence>
<comment type="caution">
    <text evidence="2">The sequence shown here is derived from an EMBL/GenBank/DDBJ whole genome shotgun (WGS) entry which is preliminary data.</text>
</comment>
<evidence type="ECO:0000313" key="2">
    <source>
        <dbReference type="EMBL" id="KAF7831682.1"/>
    </source>
</evidence>
<dbReference type="Proteomes" id="UP000634136">
    <property type="component" value="Unassembled WGS sequence"/>
</dbReference>
<feature type="region of interest" description="Disordered" evidence="1">
    <location>
        <begin position="190"/>
        <end position="209"/>
    </location>
</feature>
<feature type="region of interest" description="Disordered" evidence="1">
    <location>
        <begin position="142"/>
        <end position="162"/>
    </location>
</feature>
<feature type="region of interest" description="Disordered" evidence="1">
    <location>
        <begin position="1"/>
        <end position="25"/>
    </location>
</feature>
<proteinExistence type="predicted"/>
<name>A0A834WR59_9FABA</name>
<accession>A0A834WR59</accession>
<feature type="compositionally biased region" description="Acidic residues" evidence="1">
    <location>
        <begin position="1"/>
        <end position="11"/>
    </location>
</feature>
<reference evidence="2" key="1">
    <citation type="submission" date="2020-09" db="EMBL/GenBank/DDBJ databases">
        <title>Genome-Enabled Discovery of Anthraquinone Biosynthesis in Senna tora.</title>
        <authorList>
            <person name="Kang S.-H."/>
            <person name="Pandey R.P."/>
            <person name="Lee C.-M."/>
            <person name="Sim J.-S."/>
            <person name="Jeong J.-T."/>
            <person name="Choi B.-S."/>
            <person name="Jung M."/>
            <person name="Ginzburg D."/>
            <person name="Zhao K."/>
            <person name="Won S.Y."/>
            <person name="Oh T.-J."/>
            <person name="Yu Y."/>
            <person name="Kim N.-H."/>
            <person name="Lee O.R."/>
            <person name="Lee T.-H."/>
            <person name="Bashyal P."/>
            <person name="Kim T.-S."/>
            <person name="Lee W.-H."/>
            <person name="Kawkins C."/>
            <person name="Kim C.-K."/>
            <person name="Kim J.S."/>
            <person name="Ahn B.O."/>
            <person name="Rhee S.Y."/>
            <person name="Sohng J.K."/>
        </authorList>
    </citation>
    <scope>NUCLEOTIDE SEQUENCE</scope>
    <source>
        <tissue evidence="2">Leaf</tissue>
    </source>
</reference>
<dbReference type="AlphaFoldDB" id="A0A834WR59"/>
<evidence type="ECO:0000313" key="3">
    <source>
        <dbReference type="Proteomes" id="UP000634136"/>
    </source>
</evidence>
<gene>
    <name evidence="2" type="ORF">G2W53_014015</name>
</gene>
<organism evidence="2 3">
    <name type="scientific">Senna tora</name>
    <dbReference type="NCBI Taxonomy" id="362788"/>
    <lineage>
        <taxon>Eukaryota</taxon>
        <taxon>Viridiplantae</taxon>
        <taxon>Streptophyta</taxon>
        <taxon>Embryophyta</taxon>
        <taxon>Tracheophyta</taxon>
        <taxon>Spermatophyta</taxon>
        <taxon>Magnoliopsida</taxon>
        <taxon>eudicotyledons</taxon>
        <taxon>Gunneridae</taxon>
        <taxon>Pentapetalae</taxon>
        <taxon>rosids</taxon>
        <taxon>fabids</taxon>
        <taxon>Fabales</taxon>
        <taxon>Fabaceae</taxon>
        <taxon>Caesalpinioideae</taxon>
        <taxon>Cassia clade</taxon>
        <taxon>Senna</taxon>
    </lineage>
</organism>
<evidence type="ECO:0000256" key="1">
    <source>
        <dbReference type="SAM" id="MobiDB-lite"/>
    </source>
</evidence>
<protein>
    <submittedName>
        <fullName evidence="2">Uncharacterized protein</fullName>
    </submittedName>
</protein>
<dbReference type="EMBL" id="JAAIUW010000005">
    <property type="protein sequence ID" value="KAF7831682.1"/>
    <property type="molecule type" value="Genomic_DNA"/>
</dbReference>